<feature type="coiled-coil region" evidence="6">
    <location>
        <begin position="345"/>
        <end position="372"/>
    </location>
</feature>
<comment type="subcellular location">
    <subcellularLocation>
        <location evidence="1">Secreted</location>
        <location evidence="1">Extracellular space</location>
        <location evidence="1">Extracellular matrix</location>
    </subcellularLocation>
</comment>
<dbReference type="GeneID" id="108918041"/>
<keyword evidence="3" id="KW-0272">Extracellular matrix</keyword>
<dbReference type="PROSITE" id="PS51041">
    <property type="entry name" value="EMI"/>
    <property type="match status" value="1"/>
</dbReference>
<feature type="compositionally biased region" description="Basic and acidic residues" evidence="7">
    <location>
        <begin position="80"/>
        <end position="101"/>
    </location>
</feature>
<evidence type="ECO:0000256" key="5">
    <source>
        <dbReference type="ARBA" id="ARBA00023157"/>
    </source>
</evidence>
<evidence type="ECO:0000256" key="1">
    <source>
        <dbReference type="ARBA" id="ARBA00004498"/>
    </source>
</evidence>
<proteinExistence type="predicted"/>
<feature type="coiled-coil region" evidence="6">
    <location>
        <begin position="459"/>
        <end position="486"/>
    </location>
</feature>
<reference evidence="10" key="2">
    <citation type="submission" date="2025-08" db="UniProtKB">
        <authorList>
            <consortium name="Ensembl"/>
        </authorList>
    </citation>
    <scope>IDENTIFICATION</scope>
</reference>
<feature type="coiled-coil region" evidence="6">
    <location>
        <begin position="293"/>
        <end position="320"/>
    </location>
</feature>
<feature type="signal peptide" evidence="8">
    <location>
        <begin position="1"/>
        <end position="38"/>
    </location>
</feature>
<evidence type="ECO:0000256" key="3">
    <source>
        <dbReference type="ARBA" id="ARBA00022530"/>
    </source>
</evidence>
<keyword evidence="11" id="KW-1185">Reference proteome</keyword>
<dbReference type="InterPro" id="IPR050392">
    <property type="entry name" value="Collagen/C1q_domain"/>
</dbReference>
<feature type="compositionally biased region" description="Basic and acidic residues" evidence="7">
    <location>
        <begin position="895"/>
        <end position="907"/>
    </location>
</feature>
<keyword evidence="4 8" id="KW-0732">Signal</keyword>
<dbReference type="Pfam" id="PF07546">
    <property type="entry name" value="EMI"/>
    <property type="match status" value="1"/>
</dbReference>
<dbReference type="OrthoDB" id="8963519at2759"/>
<evidence type="ECO:0000256" key="6">
    <source>
        <dbReference type="SAM" id="Coils"/>
    </source>
</evidence>
<dbReference type="AlphaFoldDB" id="A0A8C9SAH7"/>
<reference evidence="10 11" key="1">
    <citation type="submission" date="2019-04" db="EMBL/GenBank/DDBJ databases">
        <authorList>
            <consortium name="Wellcome Sanger Institute Data Sharing"/>
        </authorList>
    </citation>
    <scope>NUCLEOTIDE SEQUENCE [LARGE SCALE GENOMIC DNA]</scope>
</reference>
<accession>A0A8C9SAH7</accession>
<evidence type="ECO:0000259" key="9">
    <source>
        <dbReference type="PROSITE" id="PS51041"/>
    </source>
</evidence>
<keyword evidence="2" id="KW-0964">Secreted</keyword>
<dbReference type="InterPro" id="IPR011489">
    <property type="entry name" value="EMI_domain"/>
</dbReference>
<feature type="region of interest" description="Disordered" evidence="7">
    <location>
        <begin position="864"/>
        <end position="907"/>
    </location>
</feature>
<evidence type="ECO:0000256" key="2">
    <source>
        <dbReference type="ARBA" id="ARBA00022525"/>
    </source>
</evidence>
<feature type="region of interest" description="Disordered" evidence="7">
    <location>
        <begin position="65"/>
        <end position="114"/>
    </location>
</feature>
<dbReference type="KEGG" id="sfm:108918041"/>
<feature type="compositionally biased region" description="Basic and acidic residues" evidence="7">
    <location>
        <begin position="865"/>
        <end position="883"/>
    </location>
</feature>
<feature type="domain" description="EMI" evidence="9">
    <location>
        <begin position="118"/>
        <end position="192"/>
    </location>
</feature>
<evidence type="ECO:0000256" key="8">
    <source>
        <dbReference type="SAM" id="SignalP"/>
    </source>
</evidence>
<name>A0A8C9SAH7_SCLFO</name>
<keyword evidence="5" id="KW-1015">Disulfide bond</keyword>
<feature type="region of interest" description="Disordered" evidence="7">
    <location>
        <begin position="201"/>
        <end position="221"/>
    </location>
</feature>
<dbReference type="RefSeq" id="XP_018580440.1">
    <property type="nucleotide sequence ID" value="XM_018724924.2"/>
</dbReference>
<feature type="region of interest" description="Disordered" evidence="7">
    <location>
        <begin position="732"/>
        <end position="777"/>
    </location>
</feature>
<dbReference type="PROSITE" id="PS51257">
    <property type="entry name" value="PROKAR_LIPOPROTEIN"/>
    <property type="match status" value="1"/>
</dbReference>
<feature type="chain" id="PRO_5034266900" description="EMI domain-containing protein" evidence="8">
    <location>
        <begin position="39"/>
        <end position="907"/>
    </location>
</feature>
<reference evidence="10" key="3">
    <citation type="submission" date="2025-09" db="UniProtKB">
        <authorList>
            <consortium name="Ensembl"/>
        </authorList>
    </citation>
    <scope>IDENTIFICATION</scope>
</reference>
<evidence type="ECO:0000256" key="7">
    <source>
        <dbReference type="SAM" id="MobiDB-lite"/>
    </source>
</evidence>
<sequence>MVLWQLRIKCGERPSMTAMAPVVLLVVLSAAACGDIRARDPEVEEEPHQVTGHSNAQRLLNMVRGGQSHPQPHQGPAYDPAERGRLPEDSKCSPHSLRDEPGAPTGEETPHSPARIGNWCAYVQHRMVTMVVSCGMEKYTIKSQSPCPIGTPDCQLVMYKLSTRPVYREKQKMVTVLLWRCCPGYGGKNCEDAVAQGHVLEPSSHTAGSPRPGGPGSRYAGDERLTQLAKEQNDFQPSGGPEEENVTVSIPKPDHHHHQDHTHIHGDRGHKVDPVHLPVDITKVLMAQIQPLLDGFNQTLQRLSQEVGDLSRDLAELKQGREHHRPQEEPPGVHGVFKAKLDDTIHQIDQMKATLNLRQEELEDRLHSQQAMLHQNLSNFKMETDGKIKRTQKLLQVSLQSLNASLAEVKLDQKQLEEKVQRESSDRDSISPSQLLEGPAMWEAIDRLDNKVVNNTVELSALLEDLDLVKRNILGLQRRHHDLEESIAETGRNSQIQFMETGLEVEAAKVEVLNQIDELANNITIHEKLLREIEEDVDYLFRHVHKNTNATVCDCKVITSALSKLEQEVANVTEVAKENKLALEENTEVQDHWDMGCCNTVEEIREGLLQVQKTLTFEQMKSQSMDNSLTDLKHGFMGSQQDLHRLEEMDKVKKEKVEELSSDFKTLMKDAIRHSEILEVLLGEEVLEFKDRPSHEQEMYSIPVLQSRIQHLHEQIRNQNLSMLYLRNSIQAEDPDTYGPSAPTDGSTRGLKRRSKDERGEDSLDSPVENHPGPSAYDLLGLEKEVEEPRAESSSVKEQRCLPCCNCTDKSSPLSRMAVLQSEVAVMRGALEDHLRLFKDVFINAEALADSSDALDLSQLRNMVKRKEDKQGRNHKEKKDQARGGHGRGKIALHSKRDASPARAGQD</sequence>
<organism evidence="10 11">
    <name type="scientific">Scleropages formosus</name>
    <name type="common">Asian bonytongue</name>
    <name type="synonym">Osteoglossum formosum</name>
    <dbReference type="NCBI Taxonomy" id="113540"/>
    <lineage>
        <taxon>Eukaryota</taxon>
        <taxon>Metazoa</taxon>
        <taxon>Chordata</taxon>
        <taxon>Craniata</taxon>
        <taxon>Vertebrata</taxon>
        <taxon>Euteleostomi</taxon>
        <taxon>Actinopterygii</taxon>
        <taxon>Neopterygii</taxon>
        <taxon>Teleostei</taxon>
        <taxon>Osteoglossocephala</taxon>
        <taxon>Osteoglossomorpha</taxon>
        <taxon>Osteoglossiformes</taxon>
        <taxon>Osteoglossidae</taxon>
        <taxon>Scleropages</taxon>
    </lineage>
</organism>
<dbReference type="GeneTree" id="ENSGT01030000234633"/>
<evidence type="ECO:0000313" key="11">
    <source>
        <dbReference type="Proteomes" id="UP000694397"/>
    </source>
</evidence>
<dbReference type="Proteomes" id="UP000694397">
    <property type="component" value="Chromosome 8"/>
</dbReference>
<protein>
    <recommendedName>
        <fullName evidence="9">EMI domain-containing protein</fullName>
    </recommendedName>
</protein>
<dbReference type="PANTHER" id="PTHR15427:SF40">
    <property type="entry name" value="MULTIMERIN-2 PRECURSOR"/>
    <property type="match status" value="1"/>
</dbReference>
<feature type="compositionally biased region" description="Basic residues" evidence="7">
    <location>
        <begin position="885"/>
        <end position="894"/>
    </location>
</feature>
<dbReference type="CTD" id="100148368"/>
<dbReference type="Ensembl" id="ENSSFOT00015032359.2">
    <property type="protein sequence ID" value="ENSSFOP00015032002.1"/>
    <property type="gene ID" value="ENSSFOG00015020493.2"/>
</dbReference>
<feature type="coiled-coil region" evidence="6">
    <location>
        <begin position="399"/>
        <end position="426"/>
    </location>
</feature>
<dbReference type="GO" id="GO:0005576">
    <property type="term" value="C:extracellular region"/>
    <property type="evidence" value="ECO:0007669"/>
    <property type="project" value="UniProtKB-SubCell"/>
</dbReference>
<evidence type="ECO:0000313" key="10">
    <source>
        <dbReference type="Ensembl" id="ENSSFOP00015032002.1"/>
    </source>
</evidence>
<evidence type="ECO:0000256" key="4">
    <source>
        <dbReference type="ARBA" id="ARBA00022729"/>
    </source>
</evidence>
<keyword evidence="6" id="KW-0175">Coiled coil</keyword>
<dbReference type="PANTHER" id="PTHR15427">
    <property type="entry name" value="EMILIN ELASTIN MICROFIBRIL INTERFACE-LOCATED PROTEIN ELASTIN MICROFIBRIL INTERFACER"/>
    <property type="match status" value="1"/>
</dbReference>
<gene>
    <name evidence="10" type="primary">mmrn2a</name>
</gene>